<keyword evidence="16" id="KW-0175">Coiled coil</keyword>
<dbReference type="EC" id="2.7.10.2" evidence="4"/>
<keyword evidence="5" id="KW-1003">Cell membrane</keyword>
<comment type="similarity">
    <text evidence="2">Belongs to the CpsD/CapB family.</text>
</comment>
<evidence type="ECO:0000256" key="11">
    <source>
        <dbReference type="ARBA" id="ARBA00022840"/>
    </source>
</evidence>
<dbReference type="RefSeq" id="WP_233721928.1">
    <property type="nucleotide sequence ID" value="NZ_JAJUWU010000031.1"/>
</dbReference>
<dbReference type="Pfam" id="PF02706">
    <property type="entry name" value="Wzz"/>
    <property type="match status" value="1"/>
</dbReference>
<keyword evidence="13 17" id="KW-0472">Membrane</keyword>
<evidence type="ECO:0000313" key="21">
    <source>
        <dbReference type="EMBL" id="MCE7030857.1"/>
    </source>
</evidence>
<dbReference type="Pfam" id="PF13614">
    <property type="entry name" value="AAA_31"/>
    <property type="match status" value="1"/>
</dbReference>
<dbReference type="NCBIfam" id="TIGR01007">
    <property type="entry name" value="eps_fam"/>
    <property type="match status" value="1"/>
</dbReference>
<dbReference type="NCBIfam" id="TIGR01005">
    <property type="entry name" value="eps_transp_fam"/>
    <property type="match status" value="1"/>
</dbReference>
<evidence type="ECO:0000256" key="5">
    <source>
        <dbReference type="ARBA" id="ARBA00022475"/>
    </source>
</evidence>
<dbReference type="PANTHER" id="PTHR32309">
    <property type="entry name" value="TYROSINE-PROTEIN KINASE"/>
    <property type="match status" value="1"/>
</dbReference>
<evidence type="ECO:0000259" key="19">
    <source>
        <dbReference type="Pfam" id="PF13614"/>
    </source>
</evidence>
<dbReference type="PANTHER" id="PTHR32309:SF13">
    <property type="entry name" value="FERRIC ENTEROBACTIN TRANSPORT PROTEIN FEPE"/>
    <property type="match status" value="1"/>
</dbReference>
<dbReference type="SUPFAM" id="SSF52540">
    <property type="entry name" value="P-loop containing nucleoside triphosphate hydrolases"/>
    <property type="match status" value="1"/>
</dbReference>
<feature type="domain" description="AAA" evidence="19">
    <location>
        <begin position="563"/>
        <end position="693"/>
    </location>
</feature>
<dbReference type="AlphaFoldDB" id="A0A9X1P4H3"/>
<evidence type="ECO:0000256" key="17">
    <source>
        <dbReference type="SAM" id="Phobius"/>
    </source>
</evidence>
<dbReference type="InterPro" id="IPR027417">
    <property type="entry name" value="P-loop_NTPase"/>
</dbReference>
<evidence type="ECO:0000256" key="3">
    <source>
        <dbReference type="ARBA" id="ARBA00008883"/>
    </source>
</evidence>
<evidence type="ECO:0000256" key="15">
    <source>
        <dbReference type="ARBA" id="ARBA00051245"/>
    </source>
</evidence>
<dbReference type="Pfam" id="PF13807">
    <property type="entry name" value="GNVR"/>
    <property type="match status" value="1"/>
</dbReference>
<comment type="catalytic activity">
    <reaction evidence="15">
        <text>L-tyrosyl-[protein] + ATP = O-phospho-L-tyrosyl-[protein] + ADP + H(+)</text>
        <dbReference type="Rhea" id="RHEA:10596"/>
        <dbReference type="Rhea" id="RHEA-COMP:10136"/>
        <dbReference type="Rhea" id="RHEA-COMP:20101"/>
        <dbReference type="ChEBI" id="CHEBI:15378"/>
        <dbReference type="ChEBI" id="CHEBI:30616"/>
        <dbReference type="ChEBI" id="CHEBI:46858"/>
        <dbReference type="ChEBI" id="CHEBI:61978"/>
        <dbReference type="ChEBI" id="CHEBI:456216"/>
        <dbReference type="EC" id="2.7.10.2"/>
    </reaction>
</comment>
<reference evidence="21" key="1">
    <citation type="submission" date="2022-01" db="EMBL/GenBank/DDBJ databases">
        <title>Jiella avicenniae sp. nov., a novel endophytic bacterium isolated from bark of Avicennia marina.</title>
        <authorList>
            <person name="Tuo L."/>
        </authorList>
    </citation>
    <scope>NUCLEOTIDE SEQUENCE</scope>
    <source>
        <strain evidence="21">CBK1P-4</strain>
    </source>
</reference>
<keyword evidence="12 17" id="KW-1133">Transmembrane helix</keyword>
<evidence type="ECO:0000256" key="1">
    <source>
        <dbReference type="ARBA" id="ARBA00004429"/>
    </source>
</evidence>
<protein>
    <recommendedName>
        <fullName evidence="4">non-specific protein-tyrosine kinase</fullName>
        <ecNumber evidence="4">2.7.10.2</ecNumber>
    </recommendedName>
</protein>
<keyword evidence="14" id="KW-0829">Tyrosine-protein kinase</keyword>
<keyword evidence="10" id="KW-0418">Kinase</keyword>
<evidence type="ECO:0000256" key="12">
    <source>
        <dbReference type="ARBA" id="ARBA00022989"/>
    </source>
</evidence>
<dbReference type="Gene3D" id="3.40.50.300">
    <property type="entry name" value="P-loop containing nucleotide triphosphate hydrolases"/>
    <property type="match status" value="1"/>
</dbReference>
<evidence type="ECO:0000256" key="16">
    <source>
        <dbReference type="SAM" id="Coils"/>
    </source>
</evidence>
<evidence type="ECO:0000256" key="8">
    <source>
        <dbReference type="ARBA" id="ARBA00022692"/>
    </source>
</evidence>
<dbReference type="InterPro" id="IPR005702">
    <property type="entry name" value="Wzc-like_C"/>
</dbReference>
<keyword evidence="8 17" id="KW-0812">Transmembrane</keyword>
<dbReference type="InterPro" id="IPR005700">
    <property type="entry name" value="EPS_ExoP-like"/>
</dbReference>
<dbReference type="GO" id="GO:0005524">
    <property type="term" value="F:ATP binding"/>
    <property type="evidence" value="ECO:0007669"/>
    <property type="project" value="UniProtKB-KW"/>
</dbReference>
<evidence type="ECO:0000256" key="9">
    <source>
        <dbReference type="ARBA" id="ARBA00022741"/>
    </source>
</evidence>
<evidence type="ECO:0000256" key="10">
    <source>
        <dbReference type="ARBA" id="ARBA00022777"/>
    </source>
</evidence>
<accession>A0A9X1P4H3</accession>
<dbReference type="GO" id="GO:0004715">
    <property type="term" value="F:non-membrane spanning protein tyrosine kinase activity"/>
    <property type="evidence" value="ECO:0007669"/>
    <property type="project" value="UniProtKB-EC"/>
</dbReference>
<keyword evidence="11" id="KW-0067">ATP-binding</keyword>
<comment type="subcellular location">
    <subcellularLocation>
        <location evidence="1">Cell inner membrane</location>
        <topology evidence="1">Multi-pass membrane protein</topology>
    </subcellularLocation>
</comment>
<feature type="domain" description="Polysaccharide chain length determinant N-terminal" evidence="18">
    <location>
        <begin position="25"/>
        <end position="116"/>
    </location>
</feature>
<comment type="similarity">
    <text evidence="3">Belongs to the etk/wzc family.</text>
</comment>
<evidence type="ECO:0000259" key="20">
    <source>
        <dbReference type="Pfam" id="PF13807"/>
    </source>
</evidence>
<evidence type="ECO:0000313" key="22">
    <source>
        <dbReference type="Proteomes" id="UP001139035"/>
    </source>
</evidence>
<dbReference type="GO" id="GO:0005886">
    <property type="term" value="C:plasma membrane"/>
    <property type="evidence" value="ECO:0007669"/>
    <property type="project" value="UniProtKB-SubCell"/>
</dbReference>
<evidence type="ECO:0000256" key="13">
    <source>
        <dbReference type="ARBA" id="ARBA00023136"/>
    </source>
</evidence>
<organism evidence="21 22">
    <name type="scientific">Jiella avicenniae</name>
    <dbReference type="NCBI Taxonomy" id="2907202"/>
    <lineage>
        <taxon>Bacteria</taxon>
        <taxon>Pseudomonadati</taxon>
        <taxon>Pseudomonadota</taxon>
        <taxon>Alphaproteobacteria</taxon>
        <taxon>Hyphomicrobiales</taxon>
        <taxon>Aurantimonadaceae</taxon>
        <taxon>Jiella</taxon>
    </lineage>
</organism>
<name>A0A9X1P4H3_9HYPH</name>
<keyword evidence="7 21" id="KW-0808">Transferase</keyword>
<evidence type="ECO:0000256" key="2">
    <source>
        <dbReference type="ARBA" id="ARBA00007316"/>
    </source>
</evidence>
<dbReference type="InterPro" id="IPR025669">
    <property type="entry name" value="AAA_dom"/>
</dbReference>
<evidence type="ECO:0000256" key="4">
    <source>
        <dbReference type="ARBA" id="ARBA00011903"/>
    </source>
</evidence>
<evidence type="ECO:0000256" key="7">
    <source>
        <dbReference type="ARBA" id="ARBA00022679"/>
    </source>
</evidence>
<keyword evidence="6" id="KW-0997">Cell inner membrane</keyword>
<comment type="caution">
    <text evidence="21">The sequence shown here is derived from an EMBL/GenBank/DDBJ whole genome shotgun (WGS) entry which is preliminary data.</text>
</comment>
<dbReference type="InterPro" id="IPR032807">
    <property type="entry name" value="GNVR"/>
</dbReference>
<gene>
    <name evidence="21" type="ORF">LZD57_22965</name>
</gene>
<feature type="domain" description="Tyrosine-protein kinase G-rich" evidence="20">
    <location>
        <begin position="400"/>
        <end position="479"/>
    </location>
</feature>
<keyword evidence="9" id="KW-0547">Nucleotide-binding</keyword>
<dbReference type="EMBL" id="JAJUWU010000031">
    <property type="protein sequence ID" value="MCE7030857.1"/>
    <property type="molecule type" value="Genomic_DNA"/>
</dbReference>
<dbReference type="InterPro" id="IPR050445">
    <property type="entry name" value="Bact_polysacc_biosynth/exp"/>
</dbReference>
<evidence type="ECO:0000256" key="6">
    <source>
        <dbReference type="ARBA" id="ARBA00022519"/>
    </source>
</evidence>
<dbReference type="InterPro" id="IPR003856">
    <property type="entry name" value="LPS_length_determ_N"/>
</dbReference>
<evidence type="ECO:0000256" key="14">
    <source>
        <dbReference type="ARBA" id="ARBA00023137"/>
    </source>
</evidence>
<dbReference type="Proteomes" id="UP001139035">
    <property type="component" value="Unassembled WGS sequence"/>
</dbReference>
<feature type="transmembrane region" description="Helical" evidence="17">
    <location>
        <begin position="39"/>
        <end position="64"/>
    </location>
</feature>
<sequence>MLHFPDTRLGAQDRHFDDEETSVEFLDFDRLLAAARRQVWIVLAGAAIGLVLGLAYVVSAVPLYTATTDLLIDKGQSKLVDELSAASGVFQDEAEMLSQVELLKSRQIAEAVVTQLNLTQNERFMAGNPSLIGSAIGAVKATVSDVVGSLIPNLDASDVAGQDDAVEDAITILQNNLSVERVGRTYVLRLGYTSSDPSMAVRIARTYGDAYLDDQLQAKYDATKRASGWLQDRIAELKQQSFAADLAVQKFRNDNGLISSGNQLVSEQQLNEITTQLITAQAETASTKARLDQIRGIINAGRTDAVVGDALVSTTINTLREKYLDAARREAEISKKLGPNHVQAVRLRNEMNDYQNLIFGELRRIAESYENAYKVALSRQNSLQASLDGVVGVNAEKNTVQVKLRELERESETFKSLYDNFLQRYQQTVQQQSFPITDARIITPPSYPEHPSYPRKPLILALFLVLGLASSSGIAAFREYRDRFFRTGDQVRSELQAEFLGFMPAVSPVDGKSQDATLMPGEGLWPATSMAAYVRHHPLSAFAETLRNVKVAADMALPDLDAKVIGVVSCIPGEGKSTTSANLGILLAMQGAKTLLIDGDLRNPGLSRGLAGKPDTGLIEAVLGNASQEAVLRHDQSRQLTVLPTVLRQRVSHTSELLASPSMAAILAGYRKQFDYIVVDLPPVGPVVDAKAFANRVDAFVFVVEWGRTSRQLVRSMMANNPVFHEKCLGVILNKSDESKMRLYRSYGSAEYYASRYGSYYHH</sequence>
<dbReference type="CDD" id="cd05387">
    <property type="entry name" value="BY-kinase"/>
    <property type="match status" value="1"/>
</dbReference>
<feature type="coiled-coil region" evidence="16">
    <location>
        <begin position="390"/>
        <end position="424"/>
    </location>
</feature>
<evidence type="ECO:0000259" key="18">
    <source>
        <dbReference type="Pfam" id="PF02706"/>
    </source>
</evidence>
<keyword evidence="22" id="KW-1185">Reference proteome</keyword>
<proteinExistence type="inferred from homology"/>